<proteinExistence type="predicted"/>
<keyword evidence="2" id="KW-1185">Reference proteome</keyword>
<evidence type="ECO:0000313" key="1">
    <source>
        <dbReference type="EMBL" id="AGF76799.1"/>
    </source>
</evidence>
<dbReference type="AlphaFoldDB" id="M1NAB5"/>
<accession>M1NAB5</accession>
<reference evidence="2" key="1">
    <citation type="journal article" date="2013" name="Stand. Genomic Sci.">
        <title>Complete genome sequence of Desulfocapsa sulfexigens, a marine deltaproteobacterium specialized in disproportionating inorganic sulfur compounds.</title>
        <authorList>
            <person name="Finster K.W."/>
            <person name="Kjeldsen K.U."/>
            <person name="Kube M."/>
            <person name="Reinhardt R."/>
            <person name="Mussmann M."/>
            <person name="Amann R."/>
            <person name="Schreiber L."/>
        </authorList>
    </citation>
    <scope>NUCLEOTIDE SEQUENCE [LARGE SCALE GENOMIC DNA]</scope>
    <source>
        <strain evidence="2">DSM 10523 / SB164P1</strain>
    </source>
</reference>
<gene>
    <name evidence="1" type="ordered locus">UWK_00213</name>
</gene>
<dbReference type="STRING" id="1167006.UWK_00213"/>
<dbReference type="KEGG" id="dsf:UWK_00213"/>
<sequence>MMVLVIACSCMFGSVLLLKRDGSKGILINFITRGLDLIQDNRTVWAGEFKIFIKDKDGSTKEIEAKKSWGFHSEQNNFKLRGKDD</sequence>
<dbReference type="EMBL" id="CP003985">
    <property type="protein sequence ID" value="AGF76799.1"/>
    <property type="molecule type" value="Genomic_DNA"/>
</dbReference>
<protein>
    <submittedName>
        <fullName evidence="1">Uncharacterized protein</fullName>
    </submittedName>
</protein>
<dbReference type="HOGENOM" id="CLU_2507287_0_0_7"/>
<dbReference type="Proteomes" id="UP000011721">
    <property type="component" value="Chromosome"/>
</dbReference>
<evidence type="ECO:0000313" key="2">
    <source>
        <dbReference type="Proteomes" id="UP000011721"/>
    </source>
</evidence>
<organism evidence="1 2">
    <name type="scientific">Desulfocapsa sulfexigens (strain DSM 10523 / SB164P1)</name>
    <dbReference type="NCBI Taxonomy" id="1167006"/>
    <lineage>
        <taxon>Bacteria</taxon>
        <taxon>Pseudomonadati</taxon>
        <taxon>Thermodesulfobacteriota</taxon>
        <taxon>Desulfobulbia</taxon>
        <taxon>Desulfobulbales</taxon>
        <taxon>Desulfocapsaceae</taxon>
        <taxon>Desulfocapsa</taxon>
    </lineage>
</organism>
<name>M1NAB5_DESSD</name>